<dbReference type="AlphaFoldDB" id="A0A9Q0IKD2"/>
<comment type="caution">
    <text evidence="1">The sequence shown here is derived from an EMBL/GenBank/DDBJ whole genome shotgun (WGS) entry which is preliminary data.</text>
</comment>
<dbReference type="EMBL" id="JANIIK010000046">
    <property type="protein sequence ID" value="KAJ3601974.1"/>
    <property type="molecule type" value="Genomic_DNA"/>
</dbReference>
<evidence type="ECO:0000313" key="2">
    <source>
        <dbReference type="Proteomes" id="UP001148018"/>
    </source>
</evidence>
<proteinExistence type="predicted"/>
<protein>
    <submittedName>
        <fullName evidence="1">Uncharacterized protein</fullName>
    </submittedName>
</protein>
<accession>A0A9Q0IKD2</accession>
<reference evidence="1" key="1">
    <citation type="submission" date="2022-07" db="EMBL/GenBank/DDBJ databases">
        <title>Chromosome-level genome of Muraenolepis orangiensis.</title>
        <authorList>
            <person name="Kim J."/>
        </authorList>
    </citation>
    <scope>NUCLEOTIDE SEQUENCE</scope>
    <source>
        <strain evidence="1">KU_S4_2022</strain>
        <tissue evidence="1">Muscle</tissue>
    </source>
</reference>
<keyword evidence="2" id="KW-1185">Reference proteome</keyword>
<name>A0A9Q0IKD2_9TELE</name>
<dbReference type="Proteomes" id="UP001148018">
    <property type="component" value="Unassembled WGS sequence"/>
</dbReference>
<evidence type="ECO:0000313" key="1">
    <source>
        <dbReference type="EMBL" id="KAJ3601974.1"/>
    </source>
</evidence>
<gene>
    <name evidence="1" type="ORF">NHX12_029735</name>
</gene>
<dbReference type="OrthoDB" id="410381at2759"/>
<organism evidence="1 2">
    <name type="scientific">Muraenolepis orangiensis</name>
    <name type="common">Patagonian moray cod</name>
    <dbReference type="NCBI Taxonomy" id="630683"/>
    <lineage>
        <taxon>Eukaryota</taxon>
        <taxon>Metazoa</taxon>
        <taxon>Chordata</taxon>
        <taxon>Craniata</taxon>
        <taxon>Vertebrata</taxon>
        <taxon>Euteleostomi</taxon>
        <taxon>Actinopterygii</taxon>
        <taxon>Neopterygii</taxon>
        <taxon>Teleostei</taxon>
        <taxon>Neoteleostei</taxon>
        <taxon>Acanthomorphata</taxon>
        <taxon>Zeiogadaria</taxon>
        <taxon>Gadariae</taxon>
        <taxon>Gadiformes</taxon>
        <taxon>Muraenolepidoidei</taxon>
        <taxon>Muraenolepididae</taxon>
        <taxon>Muraenolepis</taxon>
    </lineage>
</organism>
<sequence length="68" mass="7656">MEKDFQSAAKRFWQRIRRLRRGKRGSIQAVHSLLLQSQGSVPWSLTRAFATASELTRPERQTASGGGV</sequence>